<gene>
    <name evidence="1" type="ORF">HPBE_LOCUS23171</name>
</gene>
<dbReference type="AlphaFoldDB" id="A0A183GKF2"/>
<dbReference type="Proteomes" id="UP000050761">
    <property type="component" value="Unassembled WGS sequence"/>
</dbReference>
<dbReference type="WBParaSite" id="HPBE_0002317201-mRNA-1">
    <property type="protein sequence ID" value="HPBE_0002317201-mRNA-1"/>
    <property type="gene ID" value="HPBE_0002317201"/>
</dbReference>
<sequence length="195" mass="21243">MMMTKCRFCSKVVLVGDSLRYGLDVDTRRPTVEDLSASARSSGTLKNFQAPQLTDHIGELRQVALNGAHCAPLLWTTRATYAFQTTQEPALNVLNFCALQGWKQHLQTICYNNPRRNGPEIDIDPNLMVGDGRAARPSSTKSVRSMKAVAGRTIDADKLVAALQTVQLRKKQDAAKKKAAIAGKSEAVDGTQSAK</sequence>
<evidence type="ECO:0000313" key="1">
    <source>
        <dbReference type="EMBL" id="VDP37042.1"/>
    </source>
</evidence>
<name>A0A183GKF2_HELPZ</name>
<evidence type="ECO:0000313" key="3">
    <source>
        <dbReference type="WBParaSite" id="HPBE_0002317201-mRNA-1"/>
    </source>
</evidence>
<protein>
    <submittedName>
        <fullName evidence="3">Uracil-DNA glycosylase</fullName>
    </submittedName>
</protein>
<evidence type="ECO:0000313" key="2">
    <source>
        <dbReference type="Proteomes" id="UP000050761"/>
    </source>
</evidence>
<reference evidence="1 2" key="1">
    <citation type="submission" date="2018-11" db="EMBL/GenBank/DDBJ databases">
        <authorList>
            <consortium name="Pathogen Informatics"/>
        </authorList>
    </citation>
    <scope>NUCLEOTIDE SEQUENCE [LARGE SCALE GENOMIC DNA]</scope>
</reference>
<keyword evidence="2" id="KW-1185">Reference proteome</keyword>
<accession>A0A3P8CEB6</accession>
<dbReference type="EMBL" id="UZAH01034750">
    <property type="protein sequence ID" value="VDP37042.1"/>
    <property type="molecule type" value="Genomic_DNA"/>
</dbReference>
<organism evidence="2 3">
    <name type="scientific">Heligmosomoides polygyrus</name>
    <name type="common">Parasitic roundworm</name>
    <dbReference type="NCBI Taxonomy" id="6339"/>
    <lineage>
        <taxon>Eukaryota</taxon>
        <taxon>Metazoa</taxon>
        <taxon>Ecdysozoa</taxon>
        <taxon>Nematoda</taxon>
        <taxon>Chromadorea</taxon>
        <taxon>Rhabditida</taxon>
        <taxon>Rhabditina</taxon>
        <taxon>Rhabditomorpha</taxon>
        <taxon>Strongyloidea</taxon>
        <taxon>Heligmosomidae</taxon>
        <taxon>Heligmosomoides</taxon>
    </lineage>
</organism>
<dbReference type="OrthoDB" id="66599at2759"/>
<proteinExistence type="predicted"/>
<reference evidence="3" key="2">
    <citation type="submission" date="2019-09" db="UniProtKB">
        <authorList>
            <consortium name="WormBaseParasite"/>
        </authorList>
    </citation>
    <scope>IDENTIFICATION</scope>
</reference>
<accession>A0A183GKF2</accession>